<evidence type="ECO:0000313" key="7">
    <source>
        <dbReference type="Proteomes" id="UP000183832"/>
    </source>
</evidence>
<dbReference type="InterPro" id="IPR003591">
    <property type="entry name" value="Leu-rich_rpt_typical-subtyp"/>
</dbReference>
<keyword evidence="7" id="KW-1185">Reference proteome</keyword>
<feature type="signal peptide" evidence="5">
    <location>
        <begin position="1"/>
        <end position="21"/>
    </location>
</feature>
<keyword evidence="1" id="KW-0433">Leucine-rich repeat</keyword>
<keyword evidence="4" id="KW-0472">Membrane</keyword>
<dbReference type="Gene3D" id="3.80.10.10">
    <property type="entry name" value="Ribonuclease Inhibitor"/>
    <property type="match status" value="2"/>
</dbReference>
<feature type="chain" id="PRO_5012746348" evidence="5">
    <location>
        <begin position="22"/>
        <end position="532"/>
    </location>
</feature>
<gene>
    <name evidence="6" type="ORF">CLUMA_CG001985</name>
</gene>
<feature type="transmembrane region" description="Helical" evidence="4">
    <location>
        <begin position="470"/>
        <end position="494"/>
    </location>
</feature>
<evidence type="ECO:0000313" key="6">
    <source>
        <dbReference type="EMBL" id="CRK88204.1"/>
    </source>
</evidence>
<dbReference type="InterPro" id="IPR032675">
    <property type="entry name" value="LRR_dom_sf"/>
</dbReference>
<evidence type="ECO:0000256" key="3">
    <source>
        <dbReference type="ARBA" id="ARBA00022737"/>
    </source>
</evidence>
<evidence type="ECO:0000256" key="4">
    <source>
        <dbReference type="SAM" id="Phobius"/>
    </source>
</evidence>
<dbReference type="OrthoDB" id="635273at2759"/>
<dbReference type="EMBL" id="CVRI01000006">
    <property type="protein sequence ID" value="CRK88204.1"/>
    <property type="molecule type" value="Genomic_DNA"/>
</dbReference>
<sequence>MTTLKFVLLLIVVLTFVTVKASNYDDEMTYEPSDDICNKCNCTNVNGTLEDGESGTLFTLDCSMKDYERIFAKWPEEMGDNHTGIELIYILSLSKIQFLQQLPPTDATLFFTCRHCNIIKIASHAFINTPNIKLLDLSFNNIESLELFPEIFKGPYSDEQLAPIQLQTMDLSHNKISYLEKILFEHMPYLKSLDLSYNPIDIMNEQSQQALASLLHLEILDLSHTGIMELPGAILENKEKLTEIFLNGNKFLEIPESLSAVGESLEYLHLSDNPIEEIEETSLIGLSELKQLNISGLLQLTEIKKNSLKYLTSLEVFHCFGNVKLTNFDMEDLRELKHLKELDISNNALTTLNFGVILENEDAENLNETMQDIMGKYEDQFKMLRVLKLAGNPWTCDCDMMKSLSLFNHNASYFTKSVNNDDARCKTPYDLSSKLLYDLPMDYVCITYARQKSQKIPIYDPPQFLRPKSIMLTVFSVVGVVVLGIIIGFTIVCIKRRLKSNNDLSYSSSPIRYTTVRDSTISNIANAPYNPS</sequence>
<dbReference type="InterPro" id="IPR001611">
    <property type="entry name" value="Leu-rich_rpt"/>
</dbReference>
<dbReference type="PRINTS" id="PR00019">
    <property type="entry name" value="LEURICHRPT"/>
</dbReference>
<dbReference type="InterPro" id="IPR050328">
    <property type="entry name" value="Dev_Immune_Receptor"/>
</dbReference>
<dbReference type="Pfam" id="PF13855">
    <property type="entry name" value="LRR_8"/>
    <property type="match status" value="2"/>
</dbReference>
<dbReference type="SMART" id="SM00369">
    <property type="entry name" value="LRR_TYP"/>
    <property type="match status" value="7"/>
</dbReference>
<dbReference type="GO" id="GO:0031012">
    <property type="term" value="C:extracellular matrix"/>
    <property type="evidence" value="ECO:0007669"/>
    <property type="project" value="TreeGrafter"/>
</dbReference>
<dbReference type="STRING" id="568069.A0A1J1HLB3"/>
<reference evidence="6 7" key="1">
    <citation type="submission" date="2015-04" db="EMBL/GenBank/DDBJ databases">
        <authorList>
            <person name="Syromyatnikov M.Y."/>
            <person name="Popov V.N."/>
        </authorList>
    </citation>
    <scope>NUCLEOTIDE SEQUENCE [LARGE SCALE GENOMIC DNA]</scope>
</reference>
<dbReference type="PANTHER" id="PTHR24373">
    <property type="entry name" value="SLIT RELATED LEUCINE-RICH REPEAT NEURONAL PROTEIN"/>
    <property type="match status" value="1"/>
</dbReference>
<dbReference type="GO" id="GO:0005615">
    <property type="term" value="C:extracellular space"/>
    <property type="evidence" value="ECO:0007669"/>
    <property type="project" value="TreeGrafter"/>
</dbReference>
<dbReference type="Pfam" id="PF13516">
    <property type="entry name" value="LRR_6"/>
    <property type="match status" value="1"/>
</dbReference>
<dbReference type="SUPFAM" id="SSF52058">
    <property type="entry name" value="L domain-like"/>
    <property type="match status" value="1"/>
</dbReference>
<proteinExistence type="predicted"/>
<keyword evidence="3" id="KW-0677">Repeat</keyword>
<evidence type="ECO:0000256" key="1">
    <source>
        <dbReference type="ARBA" id="ARBA00022614"/>
    </source>
</evidence>
<accession>A0A1J1HLB3</accession>
<dbReference type="PANTHER" id="PTHR24373:SF370">
    <property type="entry name" value="FISH-LIPS, ISOFORM E"/>
    <property type="match status" value="1"/>
</dbReference>
<protein>
    <submittedName>
        <fullName evidence="6">CLUMA_CG001985, isoform A</fullName>
    </submittedName>
</protein>
<name>A0A1J1HLB3_9DIPT</name>
<dbReference type="PROSITE" id="PS51450">
    <property type="entry name" value="LRR"/>
    <property type="match status" value="3"/>
</dbReference>
<dbReference type="AlphaFoldDB" id="A0A1J1HLB3"/>
<evidence type="ECO:0000256" key="2">
    <source>
        <dbReference type="ARBA" id="ARBA00022729"/>
    </source>
</evidence>
<keyword evidence="2 5" id="KW-0732">Signal</keyword>
<dbReference type="Proteomes" id="UP000183832">
    <property type="component" value="Unassembled WGS sequence"/>
</dbReference>
<keyword evidence="4" id="KW-0812">Transmembrane</keyword>
<evidence type="ECO:0000256" key="5">
    <source>
        <dbReference type="SAM" id="SignalP"/>
    </source>
</evidence>
<organism evidence="6 7">
    <name type="scientific">Clunio marinus</name>
    <dbReference type="NCBI Taxonomy" id="568069"/>
    <lineage>
        <taxon>Eukaryota</taxon>
        <taxon>Metazoa</taxon>
        <taxon>Ecdysozoa</taxon>
        <taxon>Arthropoda</taxon>
        <taxon>Hexapoda</taxon>
        <taxon>Insecta</taxon>
        <taxon>Pterygota</taxon>
        <taxon>Neoptera</taxon>
        <taxon>Endopterygota</taxon>
        <taxon>Diptera</taxon>
        <taxon>Nematocera</taxon>
        <taxon>Chironomoidea</taxon>
        <taxon>Chironomidae</taxon>
        <taxon>Clunio</taxon>
    </lineage>
</organism>
<keyword evidence="4" id="KW-1133">Transmembrane helix</keyword>